<feature type="compositionally biased region" description="Polar residues" evidence="1">
    <location>
        <begin position="50"/>
        <end position="83"/>
    </location>
</feature>
<evidence type="ECO:0000313" key="3">
    <source>
        <dbReference type="Proteomes" id="UP000314294"/>
    </source>
</evidence>
<name>A0A4Z2GN56_9TELE</name>
<dbReference type="Proteomes" id="UP000314294">
    <property type="component" value="Unassembled WGS sequence"/>
</dbReference>
<sequence length="83" mass="9235">MTPPHSDCKMVVSPNRENQMLSGLARPGCQHQEVSSQTVNANRITERSRLSTTYVINTTQEPNSNPPSTGVSSKTWETSRYQV</sequence>
<feature type="region of interest" description="Disordered" evidence="1">
    <location>
        <begin position="27"/>
        <end position="83"/>
    </location>
</feature>
<dbReference type="EMBL" id="SRLO01000477">
    <property type="protein sequence ID" value="TNN54681.1"/>
    <property type="molecule type" value="Genomic_DNA"/>
</dbReference>
<keyword evidence="3" id="KW-1185">Reference proteome</keyword>
<accession>A0A4Z2GN56</accession>
<dbReference type="AlphaFoldDB" id="A0A4Z2GN56"/>
<feature type="compositionally biased region" description="Polar residues" evidence="1">
    <location>
        <begin position="32"/>
        <end position="43"/>
    </location>
</feature>
<evidence type="ECO:0000313" key="2">
    <source>
        <dbReference type="EMBL" id="TNN54681.1"/>
    </source>
</evidence>
<reference evidence="2 3" key="1">
    <citation type="submission" date="2019-03" db="EMBL/GenBank/DDBJ databases">
        <title>First draft genome of Liparis tanakae, snailfish: a comprehensive survey of snailfish specific genes.</title>
        <authorList>
            <person name="Kim W."/>
            <person name="Song I."/>
            <person name="Jeong J.-H."/>
            <person name="Kim D."/>
            <person name="Kim S."/>
            <person name="Ryu S."/>
            <person name="Song J.Y."/>
            <person name="Lee S.K."/>
        </authorList>
    </citation>
    <scope>NUCLEOTIDE SEQUENCE [LARGE SCALE GENOMIC DNA]</scope>
    <source>
        <tissue evidence="2">Muscle</tissue>
    </source>
</reference>
<gene>
    <name evidence="2" type="ORF">EYF80_035084</name>
</gene>
<evidence type="ECO:0000256" key="1">
    <source>
        <dbReference type="SAM" id="MobiDB-lite"/>
    </source>
</evidence>
<proteinExistence type="predicted"/>
<comment type="caution">
    <text evidence="2">The sequence shown here is derived from an EMBL/GenBank/DDBJ whole genome shotgun (WGS) entry which is preliminary data.</text>
</comment>
<organism evidence="2 3">
    <name type="scientific">Liparis tanakae</name>
    <name type="common">Tanaka's snailfish</name>
    <dbReference type="NCBI Taxonomy" id="230148"/>
    <lineage>
        <taxon>Eukaryota</taxon>
        <taxon>Metazoa</taxon>
        <taxon>Chordata</taxon>
        <taxon>Craniata</taxon>
        <taxon>Vertebrata</taxon>
        <taxon>Euteleostomi</taxon>
        <taxon>Actinopterygii</taxon>
        <taxon>Neopterygii</taxon>
        <taxon>Teleostei</taxon>
        <taxon>Neoteleostei</taxon>
        <taxon>Acanthomorphata</taxon>
        <taxon>Eupercaria</taxon>
        <taxon>Perciformes</taxon>
        <taxon>Cottioidei</taxon>
        <taxon>Cottales</taxon>
        <taxon>Liparidae</taxon>
        <taxon>Liparis</taxon>
    </lineage>
</organism>
<protein>
    <submittedName>
        <fullName evidence="2">Uncharacterized protein</fullName>
    </submittedName>
</protein>